<dbReference type="Proteomes" id="UP000887540">
    <property type="component" value="Unplaced"/>
</dbReference>
<accession>A0A914CP52</accession>
<reference evidence="4" key="1">
    <citation type="submission" date="2022-11" db="UniProtKB">
        <authorList>
            <consortium name="WormBaseParasite"/>
        </authorList>
    </citation>
    <scope>IDENTIFICATION</scope>
</reference>
<feature type="chain" id="PRO_5037689521" evidence="2">
    <location>
        <begin position="19"/>
        <end position="152"/>
    </location>
</feature>
<organism evidence="3 4">
    <name type="scientific">Acrobeloides nanus</name>
    <dbReference type="NCBI Taxonomy" id="290746"/>
    <lineage>
        <taxon>Eukaryota</taxon>
        <taxon>Metazoa</taxon>
        <taxon>Ecdysozoa</taxon>
        <taxon>Nematoda</taxon>
        <taxon>Chromadorea</taxon>
        <taxon>Rhabditida</taxon>
        <taxon>Tylenchina</taxon>
        <taxon>Cephalobomorpha</taxon>
        <taxon>Cephaloboidea</taxon>
        <taxon>Cephalobidae</taxon>
        <taxon>Acrobeloides</taxon>
    </lineage>
</organism>
<name>A0A914CP52_9BILA</name>
<dbReference type="WBParaSite" id="ACRNAN_scaffold12379.g12621.t1">
    <property type="protein sequence ID" value="ACRNAN_scaffold12379.g12621.t1"/>
    <property type="gene ID" value="ACRNAN_scaffold12379.g12621"/>
</dbReference>
<keyword evidence="2" id="KW-0732">Signal</keyword>
<dbReference type="PANTHER" id="PTHR37973:SF1">
    <property type="entry name" value="DICKKOPF_N DOMAIN-CONTAINING PROTEIN"/>
    <property type="match status" value="1"/>
</dbReference>
<feature type="signal peptide" evidence="2">
    <location>
        <begin position="1"/>
        <end position="18"/>
    </location>
</feature>
<feature type="region of interest" description="Disordered" evidence="1">
    <location>
        <begin position="22"/>
        <end position="42"/>
    </location>
</feature>
<dbReference type="InterPro" id="IPR039260">
    <property type="entry name" value="Cpg-3"/>
</dbReference>
<dbReference type="PANTHER" id="PTHR37973">
    <property type="entry name" value="CHONDROITIN PROTEOGLYCAN 3"/>
    <property type="match status" value="1"/>
</dbReference>
<sequence length="152" mass="16091">MKSFAILCIFGLLATALCQSSRSPSHVEGSGSPDSSVTPDTKSAQKNCTAAAVCYNDRDCNGGRCLGFFNGKCNCNACLNFLTCKDDTACGGLNHACMANTSRCDCFAAHRTNGFPTFFDAMRELCNVKDCNGDNEREACFGLPCNSGLCAC</sequence>
<dbReference type="AlphaFoldDB" id="A0A914CP52"/>
<protein>
    <submittedName>
        <fullName evidence="4">Chondroitin proteoglycan 3</fullName>
    </submittedName>
</protein>
<evidence type="ECO:0000313" key="3">
    <source>
        <dbReference type="Proteomes" id="UP000887540"/>
    </source>
</evidence>
<evidence type="ECO:0000313" key="4">
    <source>
        <dbReference type="WBParaSite" id="ACRNAN_scaffold12379.g12621.t1"/>
    </source>
</evidence>
<evidence type="ECO:0000256" key="2">
    <source>
        <dbReference type="SAM" id="SignalP"/>
    </source>
</evidence>
<keyword evidence="3" id="KW-1185">Reference proteome</keyword>
<evidence type="ECO:0000256" key="1">
    <source>
        <dbReference type="SAM" id="MobiDB-lite"/>
    </source>
</evidence>
<proteinExistence type="predicted"/>
<feature type="compositionally biased region" description="Polar residues" evidence="1">
    <location>
        <begin position="32"/>
        <end position="42"/>
    </location>
</feature>